<dbReference type="InterPro" id="IPR011059">
    <property type="entry name" value="Metal-dep_hydrolase_composite"/>
</dbReference>
<gene>
    <name evidence="1" type="ORF">FM110_02870</name>
</gene>
<dbReference type="EMBL" id="FWFG01000025">
    <property type="protein sequence ID" value="SLM89025.1"/>
    <property type="molecule type" value="Genomic_DNA"/>
</dbReference>
<protein>
    <submittedName>
        <fullName evidence="1">Exoenzymes regulatory protein AepA in lipid-linked oligosaccharide synthesis cluster</fullName>
    </submittedName>
</protein>
<organism evidence="1 2">
    <name type="scientific">Brachybacterium nesterenkovii</name>
    <dbReference type="NCBI Taxonomy" id="47847"/>
    <lineage>
        <taxon>Bacteria</taxon>
        <taxon>Bacillati</taxon>
        <taxon>Actinomycetota</taxon>
        <taxon>Actinomycetes</taxon>
        <taxon>Micrococcales</taxon>
        <taxon>Dermabacteraceae</taxon>
        <taxon>Brachybacterium</taxon>
    </lineage>
</organism>
<proteinExistence type="predicted"/>
<dbReference type="PANTHER" id="PTHR22642:SF2">
    <property type="entry name" value="PROTEIN LONG AFTER FAR-RED 3"/>
    <property type="match status" value="1"/>
</dbReference>
<dbReference type="OrthoDB" id="3238066at2"/>
<sequence>MTGQLYTGVFVYSTQDPTAEALLVGDGAVAWIGPLDSALALHGDAERRDFEGCLLTPSFVDVLPTADGTAPDDAWREAALSRGVTDAVPGMPGMRDGVLACAPAAAPGTPFLSLASEGTPLAFGSGDAEHLDPWSWVRAAAHEGPEDERISDRAAFLAATRGSRRLAGIMHPGSLVPGAEATFVVWEPWDLIVRGQEERIQTWSTDPRSRTPMLPDLTDGAPTALRTVVRGRTVFTADAPGAP</sequence>
<reference evidence="1 2" key="1">
    <citation type="submission" date="2017-02" db="EMBL/GenBank/DDBJ databases">
        <authorList>
            <person name="Peterson S.W."/>
        </authorList>
    </citation>
    <scope>NUCLEOTIDE SEQUENCE [LARGE SCALE GENOMIC DNA]</scope>
    <source>
        <strain evidence="1 2">CIP104813</strain>
    </source>
</reference>
<dbReference type="AlphaFoldDB" id="A0A1X6WUJ7"/>
<keyword evidence="2" id="KW-1185">Reference proteome</keyword>
<evidence type="ECO:0000313" key="1">
    <source>
        <dbReference type="EMBL" id="SLM89025.1"/>
    </source>
</evidence>
<dbReference type="RefSeq" id="WP_087102473.1">
    <property type="nucleotide sequence ID" value="NZ_FWFG01000025.1"/>
</dbReference>
<dbReference type="GO" id="GO:0016810">
    <property type="term" value="F:hydrolase activity, acting on carbon-nitrogen (but not peptide) bonds"/>
    <property type="evidence" value="ECO:0007669"/>
    <property type="project" value="InterPro"/>
</dbReference>
<dbReference type="Gene3D" id="3.20.20.140">
    <property type="entry name" value="Metal-dependent hydrolases"/>
    <property type="match status" value="1"/>
</dbReference>
<dbReference type="SUPFAM" id="SSF51338">
    <property type="entry name" value="Composite domain of metallo-dependent hydrolases"/>
    <property type="match status" value="1"/>
</dbReference>
<accession>A0A1X6WUJ7</accession>
<name>A0A1X6WUJ7_9MICO</name>
<evidence type="ECO:0000313" key="2">
    <source>
        <dbReference type="Proteomes" id="UP000195981"/>
    </source>
</evidence>
<dbReference type="PANTHER" id="PTHR22642">
    <property type="entry name" value="IMIDAZOLONEPROPIONASE"/>
    <property type="match status" value="1"/>
</dbReference>
<dbReference type="Proteomes" id="UP000195981">
    <property type="component" value="Unassembled WGS sequence"/>
</dbReference>